<accession>A0ABU9DI43</accession>
<gene>
    <name evidence="2" type="ORF">WMW72_11495</name>
</gene>
<name>A0ABU9DI43_9BACL</name>
<feature type="chain" id="PRO_5047103309" evidence="1">
    <location>
        <begin position="39"/>
        <end position="1684"/>
    </location>
</feature>
<evidence type="ECO:0000256" key="1">
    <source>
        <dbReference type="SAM" id="SignalP"/>
    </source>
</evidence>
<evidence type="ECO:0000313" key="2">
    <source>
        <dbReference type="EMBL" id="MEK8128529.1"/>
    </source>
</evidence>
<dbReference type="EMBL" id="JBBPCC010000006">
    <property type="protein sequence ID" value="MEK8128529.1"/>
    <property type="molecule type" value="Genomic_DNA"/>
</dbReference>
<proteinExistence type="predicted"/>
<protein>
    <submittedName>
        <fullName evidence="2">Ig-like domain-containing protein</fullName>
    </submittedName>
</protein>
<dbReference type="Proteomes" id="UP001469365">
    <property type="component" value="Unassembled WGS sequence"/>
</dbReference>
<dbReference type="InterPro" id="IPR013783">
    <property type="entry name" value="Ig-like_fold"/>
</dbReference>
<dbReference type="Pfam" id="PF17963">
    <property type="entry name" value="Big_9"/>
    <property type="match status" value="5"/>
</dbReference>
<comment type="caution">
    <text evidence="2">The sequence shown here is derived from an EMBL/GenBank/DDBJ whole genome shotgun (WGS) entry which is preliminary data.</text>
</comment>
<dbReference type="RefSeq" id="WP_341415610.1">
    <property type="nucleotide sequence ID" value="NZ_JBBPCC010000006.1"/>
</dbReference>
<keyword evidence="3" id="KW-1185">Reference proteome</keyword>
<keyword evidence="1" id="KW-0732">Signal</keyword>
<reference evidence="2 3" key="1">
    <citation type="submission" date="2024-04" db="EMBL/GenBank/DDBJ databases">
        <title>draft genome sequnece of Paenibacillus filicis.</title>
        <authorList>
            <person name="Kim D.-U."/>
        </authorList>
    </citation>
    <scope>NUCLEOTIDE SEQUENCE [LARGE SCALE GENOMIC DNA]</scope>
    <source>
        <strain evidence="2 3">KACC14197</strain>
    </source>
</reference>
<organism evidence="2 3">
    <name type="scientific">Paenibacillus filicis</name>
    <dbReference type="NCBI Taxonomy" id="669464"/>
    <lineage>
        <taxon>Bacteria</taxon>
        <taxon>Bacillati</taxon>
        <taxon>Bacillota</taxon>
        <taxon>Bacilli</taxon>
        <taxon>Bacillales</taxon>
        <taxon>Paenibacillaceae</taxon>
        <taxon>Paenibacillus</taxon>
    </lineage>
</organism>
<sequence>MSNKPFISAPASSKAWKALLAASLIIAPVVYPAPAAHASLTPQPVHDIIALPGERMKLQLKDLFGGSEGTFQIEGNSDSEIVSLNRDANDLQLFFRQPGQATFTVTLNGNSRQVAVNVLDAGTDGQMDIGDLVRYMGANPSKFTDRSSVSTYLQTLAPGEVKANHSPVVTQATYAVRYSSGFTLDVSAFFSDPDGDALDYVVLPASMNGVQASMSGSRLTLTGRQTGRTAFTIYATDPKGAFASIKLLPNTPPAPVSLNASVYSAVYQQPSAISLPPYFFDADGDPISFRIAETTVTGVTYTGNLQPLSPFIDGSMLKFTGQLAGTTNLSLIASDGQYESVPFRLTLNPSQEAGNRPPVGTPLSVQVARDTELPSVMLNSHFSDLDGDPLTYTVSPSVSGGVTASIIGDQLVFNGRIKDNASFNVTATDNHGASVSAAFTYTIENRPPIGTPFTAKVSKNAKLPSVTLATYFSDPDGDALTYTVTPQTSGGVTAAINGGTLVFEGLLTDNASFTVTAQDNQGAKASAVFTYTLENRSPVAAKEWIGLSVHNSVPDIYLPDNFSDPDGDHLEFHITPMEQGGLSALINGSFLSFNGIPRENVSFTVTAIDPDQASASTVYQLTPVNTAPTATSKTFSGARGETPDTLDLTENFHDAEGDPLQFSLSSTATSGGLTGYIDGHHLSFTGQQDGEASFDITATDPMGGSRTVTYTFLLSNGAPVGTPFKKEVTRNSELEPIDLSSYFTDPDGDALTYEVTPSFPEEVQGIKAKIVGSQLQFKGSITGTASFTVRATDGEGLYGEAVFTFTVSNRIPVAKEPVVSIPVHNLVDTIYLTQNFLDPDGDKLTFSVDPSSAGGLSASISGEKLLIQGVPREQAIFTVTATDIHGASVSASYKLMPINNPPKAENQTVTGIWNQTPLPMPLTDNFVDPDMDPLTYSVTPASSGGLTASIEGNAVLSFTGQQTDSASFNVTATDPMGGSHTVTYRVELTNLPPVGSALQLNVNKRSTVSAIQLNKLFTDPEGDNLSYSFTINASGGLGAFISGGFLVFEGRLQTDATFTVTATEIRHDSLPALSGAASISLQAVNQAPVPVPQESVVTGYFLAAGQHEISFTSEPLSSLFSDPNMDPLSFDVSPLLPHGLTAEIIDQEGSKKLHIFGMLGQEEATPEFTVTATDDSGATASLTYQLKPNHAPAFIGNFQGQHEQRIFIKGTGPLPDLDLNTLVADTDSDPLTFLLNDSWYWDEPIEPNLDGLENVYLSGNTLKFEGLLQHAEFRETSLHLYLTATDGKGGVFNFELRGQFNEIPVAQEPEIRVSYLKGQPVGEVARARGIQDNFYDSDNDELYYEVVDDKPYPGYEAKLASDNQDQGRMFLKLTRTKEATQEPPFIPVRVRVGDIQGYAEALYIFQLNQPPVSLLPSSVDVYPDISILNPHKLFVDPDQDDDFTVSMNLTERGRDGENYWLSTTPDHTGFLELNGSVPAGTEGTVVFTATDNHQQVTEKQVTVRKADQAAIRKMPDQQLSTGSTLTLKSLKHRYNLSGSYTFRAFSDNPFLLDARLSEDGQDLQLTSLAAESNRVTLIATAPDGTGFIDQFNVTASHRLRSGNQYRLLNPFGTDVISNSATIESVNPLFSATLIAESDPNYLLLEITGPDIQLHERTTFILRSNLYNGSEGTVYEIQFPFLPKE</sequence>
<feature type="signal peptide" evidence="1">
    <location>
        <begin position="1"/>
        <end position="38"/>
    </location>
</feature>
<evidence type="ECO:0000313" key="3">
    <source>
        <dbReference type="Proteomes" id="UP001469365"/>
    </source>
</evidence>
<dbReference type="Gene3D" id="2.60.40.10">
    <property type="entry name" value="Immunoglobulins"/>
    <property type="match status" value="3"/>
</dbReference>